<organism evidence="1 2">
    <name type="scientific">Ectopseudomonas oleovorans</name>
    <name type="common">Pseudomonas oleovorans</name>
    <dbReference type="NCBI Taxonomy" id="301"/>
    <lineage>
        <taxon>Bacteria</taxon>
        <taxon>Pseudomonadati</taxon>
        <taxon>Pseudomonadota</taxon>
        <taxon>Gammaproteobacteria</taxon>
        <taxon>Pseudomonadales</taxon>
        <taxon>Pseudomonadaceae</taxon>
        <taxon>Ectopseudomonas</taxon>
    </lineage>
</organism>
<name>A0A397MFU1_ECTOL</name>
<gene>
    <name evidence="1" type="ORF">DFO61_3237</name>
</gene>
<sequence>MIAAKLAHKVAVVIRFLPLAVLPFFLGCAKEHHIPPAELGYLGLSRQSANSYQLSFTADADLLNIFKPEDSPVGGLLRCSLIGDAVPNAHSSERYVAKGLISSLAAGPTVSPFVFHSSIMFVENLNEGRSQRVLQVQEMRELLDARQSVPCVYRATAYGFKAYRSGVLRIPTADILRELAVVPAFPATDRGG</sequence>
<dbReference type="Proteomes" id="UP000265836">
    <property type="component" value="Unassembled WGS sequence"/>
</dbReference>
<proteinExistence type="predicted"/>
<comment type="caution">
    <text evidence="1">The sequence shown here is derived from an EMBL/GenBank/DDBJ whole genome shotgun (WGS) entry which is preliminary data.</text>
</comment>
<evidence type="ECO:0008006" key="3">
    <source>
        <dbReference type="Google" id="ProtNLM"/>
    </source>
</evidence>
<protein>
    <recommendedName>
        <fullName evidence="3">Lipoprotein</fullName>
    </recommendedName>
</protein>
<evidence type="ECO:0000313" key="1">
    <source>
        <dbReference type="EMBL" id="RIA22549.1"/>
    </source>
</evidence>
<accession>A0A397MFU1</accession>
<dbReference type="AlphaFoldDB" id="A0A397MFU1"/>
<dbReference type="EMBL" id="QXDA01000004">
    <property type="protein sequence ID" value="RIA22549.1"/>
    <property type="molecule type" value="Genomic_DNA"/>
</dbReference>
<dbReference type="PROSITE" id="PS51257">
    <property type="entry name" value="PROKAR_LIPOPROTEIN"/>
    <property type="match status" value="1"/>
</dbReference>
<evidence type="ECO:0000313" key="2">
    <source>
        <dbReference type="Proteomes" id="UP000265836"/>
    </source>
</evidence>
<reference evidence="1 2" key="1">
    <citation type="submission" date="2018-08" db="EMBL/GenBank/DDBJ databases">
        <title>Genome sequencing of rice bacterial endophytes.</title>
        <authorList>
            <person name="Venturi V."/>
        </authorList>
    </citation>
    <scope>NUCLEOTIDE SEQUENCE [LARGE SCALE GENOMIC DNA]</scope>
    <source>
        <strain evidence="1 2">E1205</strain>
    </source>
</reference>
<dbReference type="RefSeq" id="WP_119693722.1">
    <property type="nucleotide sequence ID" value="NZ_QXDA01000004.1"/>
</dbReference>